<evidence type="ECO:0000256" key="1">
    <source>
        <dbReference type="ARBA" id="ARBA00022729"/>
    </source>
</evidence>
<dbReference type="InterPro" id="IPR042235">
    <property type="entry name" value="ZP-C_dom"/>
</dbReference>
<dbReference type="InterPro" id="IPR055355">
    <property type="entry name" value="ZP-C"/>
</dbReference>
<dbReference type="Pfam" id="PF08742">
    <property type="entry name" value="C8"/>
    <property type="match status" value="1"/>
</dbReference>
<keyword evidence="2" id="KW-1015">Disulfide bond</keyword>
<keyword evidence="1 3" id="KW-0732">Signal</keyword>
<dbReference type="Gene3D" id="2.60.40.4100">
    <property type="entry name" value="Zona pellucida, ZP-C domain"/>
    <property type="match status" value="1"/>
</dbReference>
<dbReference type="EMBL" id="CM012454">
    <property type="protein sequence ID" value="RVE60722.1"/>
    <property type="molecule type" value="Genomic_DNA"/>
</dbReference>
<evidence type="ECO:0000313" key="5">
    <source>
        <dbReference type="EMBL" id="RVE60722.1"/>
    </source>
</evidence>
<dbReference type="PROSITE" id="PS51034">
    <property type="entry name" value="ZP_2"/>
    <property type="match status" value="1"/>
</dbReference>
<dbReference type="Gene3D" id="2.60.40.3210">
    <property type="entry name" value="Zona pellucida, ZP-N domain"/>
    <property type="match status" value="1"/>
</dbReference>
<dbReference type="PANTHER" id="PTHR14002">
    <property type="entry name" value="ENDOGLIN/TGF-BETA RECEPTOR TYPE III"/>
    <property type="match status" value="1"/>
</dbReference>
<reference evidence="5 6" key="2">
    <citation type="submission" date="2019-01" db="EMBL/GenBank/DDBJ databases">
        <title>A chromosome length genome reference of the Java medaka (oryzias javanicus).</title>
        <authorList>
            <person name="Herpin A."/>
            <person name="Takehana Y."/>
            <person name="Naruse K."/>
            <person name="Ansai S."/>
            <person name="Kawaguchi M."/>
        </authorList>
    </citation>
    <scope>NUCLEOTIDE SEQUENCE [LARGE SCALE GENOMIC DNA]</scope>
    <source>
        <strain evidence="5">RS831</strain>
        <tissue evidence="5">Whole body</tissue>
    </source>
</reference>
<evidence type="ECO:0000313" key="6">
    <source>
        <dbReference type="Proteomes" id="UP000283210"/>
    </source>
</evidence>
<dbReference type="OrthoDB" id="9987373at2759"/>
<gene>
    <name evidence="5" type="ORF">OJAV_G00184010</name>
</gene>
<evidence type="ECO:0000256" key="3">
    <source>
        <dbReference type="SAM" id="SignalP"/>
    </source>
</evidence>
<protein>
    <recommendedName>
        <fullName evidence="4">ZP domain-containing protein</fullName>
    </recommendedName>
</protein>
<dbReference type="Pfam" id="PF00100">
    <property type="entry name" value="Zona_pellucida"/>
    <property type="match status" value="1"/>
</dbReference>
<feature type="signal peptide" evidence="3">
    <location>
        <begin position="1"/>
        <end position="19"/>
    </location>
</feature>
<accession>A0A437CD41</accession>
<feature type="chain" id="PRO_5019353360" description="ZP domain-containing protein" evidence="3">
    <location>
        <begin position="20"/>
        <end position="556"/>
    </location>
</feature>
<reference evidence="5 6" key="1">
    <citation type="submission" date="2018-11" db="EMBL/GenBank/DDBJ databases">
        <authorList>
            <person name="Lopez-Roques C."/>
            <person name="Donnadieu C."/>
            <person name="Bouchez O."/>
            <person name="Klopp C."/>
            <person name="Cabau C."/>
            <person name="Zahm M."/>
        </authorList>
    </citation>
    <scope>NUCLEOTIDE SEQUENCE [LARGE SCALE GENOMIC DNA]</scope>
    <source>
        <strain evidence="5">RS831</strain>
        <tissue evidence="5">Whole body</tissue>
    </source>
</reference>
<name>A0A437CD41_ORYJA</name>
<proteinExistence type="predicted"/>
<keyword evidence="6" id="KW-1185">Reference proteome</keyword>
<organism evidence="5 6">
    <name type="scientific">Oryzias javanicus</name>
    <name type="common">Javanese ricefish</name>
    <name type="synonym">Aplocheilus javanicus</name>
    <dbReference type="NCBI Taxonomy" id="123683"/>
    <lineage>
        <taxon>Eukaryota</taxon>
        <taxon>Metazoa</taxon>
        <taxon>Chordata</taxon>
        <taxon>Craniata</taxon>
        <taxon>Vertebrata</taxon>
        <taxon>Euteleostomi</taxon>
        <taxon>Actinopterygii</taxon>
        <taxon>Neopterygii</taxon>
        <taxon>Teleostei</taxon>
        <taxon>Neoteleostei</taxon>
        <taxon>Acanthomorphata</taxon>
        <taxon>Ovalentaria</taxon>
        <taxon>Atherinomorphae</taxon>
        <taxon>Beloniformes</taxon>
        <taxon>Adrianichthyidae</taxon>
        <taxon>Oryziinae</taxon>
        <taxon>Oryzias</taxon>
    </lineage>
</organism>
<dbReference type="InterPro" id="IPR014853">
    <property type="entry name" value="VWF/SSPO/ZAN-like_Cys-rich_dom"/>
</dbReference>
<dbReference type="PANTHER" id="PTHR14002:SF50">
    <property type="entry name" value="ALPHA-TECTORIN-LIKE-RELATED"/>
    <property type="match status" value="1"/>
</dbReference>
<dbReference type="AlphaFoldDB" id="A0A437CD41"/>
<evidence type="ECO:0000256" key="2">
    <source>
        <dbReference type="ARBA" id="ARBA00023157"/>
    </source>
</evidence>
<dbReference type="SMART" id="SM00832">
    <property type="entry name" value="C8"/>
    <property type="match status" value="1"/>
</dbReference>
<dbReference type="Proteomes" id="UP000283210">
    <property type="component" value="Chromosome 18"/>
</dbReference>
<evidence type="ECO:0000259" key="4">
    <source>
        <dbReference type="PROSITE" id="PS51034"/>
    </source>
</evidence>
<dbReference type="InterPro" id="IPR001507">
    <property type="entry name" value="ZP_dom"/>
</dbReference>
<feature type="domain" description="ZP" evidence="4">
    <location>
        <begin position="306"/>
        <end position="556"/>
    </location>
</feature>
<sequence length="556" mass="61196">MLRPLLFLFAVSGLTGVHGNFCTVTGPTIIDFREQINSVSDRCEYTLLLDQNTGLTLKANFLERRRRDVSFVDSLTLDFSGGDDIQLLQGHRVMVAGSPVTLNSSVQTFSGVDLSKDQTGVTTGFSFNGSSVSVFFDGTIAQVDMDLPVNHTYEGLCVDSSNVSSSRFSSDSSCQEQYEDPSDNSIDYSAVVQQCNILKSAPFSSCNLHVDPEPYIVACRSTLCKYPSVDNLRCQFLEAYAKACEKKQVNIQNWWTAAKCYPQPICAQQCSDHEFCGDIHGNTDCRCRATHASQYTEQNRLGGPTVCKDNTASLSLVGCLLKENSIDYTHLHLNDQTCTGVMDPDSHMVTFSFSSDSCGAVVTTNNSQVIFTNAVMTRNSSSDVITRQDEVFIEFSCSHPKPELQNVAFKIIDNSVEIFLQSEKWNYSLTMKAYSDAARTDLLGPNSDVGLNQKIWIDLETSGLDGNLVSVVTDSCWATSDESSTSTPRHDLIKNGCPNPDDGTVQVMGNGQGTSNSFSFNMFEFSGKEPSEVYLHCQLQLCVKKNNNCVQVRLNN</sequence>
<dbReference type="SMART" id="SM00241">
    <property type="entry name" value="ZP"/>
    <property type="match status" value="1"/>
</dbReference>